<dbReference type="EMBL" id="CAJGYO010000009">
    <property type="protein sequence ID" value="CAD6253017.1"/>
    <property type="molecule type" value="Genomic_DNA"/>
</dbReference>
<dbReference type="InterPro" id="IPR008906">
    <property type="entry name" value="HATC_C_dom"/>
</dbReference>
<dbReference type="Pfam" id="PF05699">
    <property type="entry name" value="Dimer_Tnp_hAT"/>
    <property type="match status" value="1"/>
</dbReference>
<dbReference type="Proteomes" id="UP000604825">
    <property type="component" value="Unassembled WGS sequence"/>
</dbReference>
<evidence type="ECO:0000313" key="5">
    <source>
        <dbReference type="Proteomes" id="UP000604825"/>
    </source>
</evidence>
<feature type="compositionally biased region" description="Acidic residues" evidence="1">
    <location>
        <begin position="532"/>
        <end position="582"/>
    </location>
</feature>
<sequence>MQDAMKKKKRPLVLDDEEGEQQGEDDLIVLTEESQDVARSIVHPSSGTAAKRKQSTLKFKGSKESKAPIDASSEVHDQVMLADLLEKKIMDIGVDKVVQVVTDNGANYKPAGKLLMERFPTLYWTPCAAHCLDLMLEDVGKWKEFKKPISRARHVTTFIYRHGRLLSAMREKTNGRDLVRPTATRFATTFLTLQSLYKHKDALRFLFTSEDWTGCKLAKTEAGKKVYDIVLSREFWNSVEDCLRASLPLIIVLRVVDGDERPAMPEVAALMNHAKEKIKASFSTENKRSLLNKIIQIIESRWDRQMDTPLYGAALFLNPGKFYTIQKENDEYVGHLRGCFNDVLARMVEDESIRNKIDQQSMLYEDQRGDIFKNCMALQTMKSKNPLDWWRTYGGRSIDLQRFAKRIVSLCASSSGCERNWSTFEFIHTKKRNRLEHKRLNDLVYVSYNRKMTSRFRKRREEAGKSYDPLVIEDFDWNNEWVDPMAQPEGDRGSDLTWDQVDEAIGASRELRGRNLPRTYARCARQTSRVVEEDEEEGEEEEIILDDDDIDDFGEQPMDATEDGGENVDASNDLDEFALDDF</sequence>
<organism evidence="4 5">
    <name type="scientific">Miscanthus lutarioriparius</name>
    <dbReference type="NCBI Taxonomy" id="422564"/>
    <lineage>
        <taxon>Eukaryota</taxon>
        <taxon>Viridiplantae</taxon>
        <taxon>Streptophyta</taxon>
        <taxon>Embryophyta</taxon>
        <taxon>Tracheophyta</taxon>
        <taxon>Spermatophyta</taxon>
        <taxon>Magnoliopsida</taxon>
        <taxon>Liliopsida</taxon>
        <taxon>Poales</taxon>
        <taxon>Poaceae</taxon>
        <taxon>PACMAD clade</taxon>
        <taxon>Panicoideae</taxon>
        <taxon>Andropogonodae</taxon>
        <taxon>Andropogoneae</taxon>
        <taxon>Saccharinae</taxon>
        <taxon>Miscanthus</taxon>
    </lineage>
</organism>
<evidence type="ECO:0000313" key="4">
    <source>
        <dbReference type="EMBL" id="CAD6253017.1"/>
    </source>
</evidence>
<dbReference type="GO" id="GO:0046983">
    <property type="term" value="F:protein dimerization activity"/>
    <property type="evidence" value="ECO:0007669"/>
    <property type="project" value="InterPro"/>
</dbReference>
<comment type="caution">
    <text evidence="4">The sequence shown here is derived from an EMBL/GenBank/DDBJ whole genome shotgun (WGS) entry which is preliminary data.</text>
</comment>
<gene>
    <name evidence="4" type="ORF">NCGR_LOCUS36662</name>
</gene>
<dbReference type="InterPro" id="IPR007021">
    <property type="entry name" value="DUF659"/>
</dbReference>
<dbReference type="SUPFAM" id="SSF53098">
    <property type="entry name" value="Ribonuclease H-like"/>
    <property type="match status" value="1"/>
</dbReference>
<dbReference type="Pfam" id="PF04937">
    <property type="entry name" value="DUF659"/>
    <property type="match status" value="1"/>
</dbReference>
<name>A0A811QBN8_9POAL</name>
<feature type="compositionally biased region" description="Acidic residues" evidence="1">
    <location>
        <begin position="14"/>
        <end position="23"/>
    </location>
</feature>
<feature type="domain" description="HAT C-terminal dimerisation" evidence="3">
    <location>
        <begin position="382"/>
        <end position="447"/>
    </location>
</feature>
<evidence type="ECO:0000256" key="1">
    <source>
        <dbReference type="SAM" id="MobiDB-lite"/>
    </source>
</evidence>
<feature type="region of interest" description="Disordered" evidence="1">
    <location>
        <begin position="527"/>
        <end position="582"/>
    </location>
</feature>
<feature type="region of interest" description="Disordered" evidence="1">
    <location>
        <begin position="1"/>
        <end position="23"/>
    </location>
</feature>
<feature type="compositionally biased region" description="Basic and acidic residues" evidence="1">
    <location>
        <begin position="61"/>
        <end position="71"/>
    </location>
</feature>
<evidence type="ECO:0000259" key="2">
    <source>
        <dbReference type="Pfam" id="PF04937"/>
    </source>
</evidence>
<dbReference type="PANTHER" id="PTHR32166">
    <property type="entry name" value="OSJNBA0013A04.12 PROTEIN"/>
    <property type="match status" value="1"/>
</dbReference>
<dbReference type="AlphaFoldDB" id="A0A811QBN8"/>
<keyword evidence="5" id="KW-1185">Reference proteome</keyword>
<evidence type="ECO:0000259" key="3">
    <source>
        <dbReference type="Pfam" id="PF05699"/>
    </source>
</evidence>
<dbReference type="InterPro" id="IPR012337">
    <property type="entry name" value="RNaseH-like_sf"/>
</dbReference>
<dbReference type="OrthoDB" id="779884at2759"/>
<reference evidence="4" key="1">
    <citation type="submission" date="2020-10" db="EMBL/GenBank/DDBJ databases">
        <authorList>
            <person name="Han B."/>
            <person name="Lu T."/>
            <person name="Zhao Q."/>
            <person name="Huang X."/>
            <person name="Zhao Y."/>
        </authorList>
    </citation>
    <scope>NUCLEOTIDE SEQUENCE</scope>
</reference>
<feature type="compositionally biased region" description="Basic residues" evidence="1">
    <location>
        <begin position="1"/>
        <end position="11"/>
    </location>
</feature>
<protein>
    <recommendedName>
        <fullName evidence="6">DUF659 domain-containing protein</fullName>
    </recommendedName>
</protein>
<dbReference type="PANTHER" id="PTHR32166:SF74">
    <property type="entry name" value="OS05G0256350 PROTEIN"/>
    <property type="match status" value="1"/>
</dbReference>
<feature type="region of interest" description="Disordered" evidence="1">
    <location>
        <begin position="39"/>
        <end position="71"/>
    </location>
</feature>
<accession>A0A811QBN8</accession>
<proteinExistence type="predicted"/>
<feature type="domain" description="DUF659" evidence="2">
    <location>
        <begin position="69"/>
        <end position="155"/>
    </location>
</feature>
<evidence type="ECO:0008006" key="6">
    <source>
        <dbReference type="Google" id="ProtNLM"/>
    </source>
</evidence>